<dbReference type="GO" id="GO:0016020">
    <property type="term" value="C:membrane"/>
    <property type="evidence" value="ECO:0007669"/>
    <property type="project" value="UniProtKB-SubCell"/>
</dbReference>
<dbReference type="PANTHER" id="PTHR43568:SF1">
    <property type="entry name" value="P PROTEIN"/>
    <property type="match status" value="1"/>
</dbReference>
<feature type="domain" description="Citrate transporter-like" evidence="7">
    <location>
        <begin position="18"/>
        <end position="373"/>
    </location>
</feature>
<evidence type="ECO:0000256" key="3">
    <source>
        <dbReference type="ARBA" id="ARBA00022692"/>
    </source>
</evidence>
<dbReference type="Pfam" id="PF03600">
    <property type="entry name" value="CitMHS"/>
    <property type="match status" value="1"/>
</dbReference>
<dbReference type="RefSeq" id="WP_011821776.1">
    <property type="nucleotide sequence ID" value="NC_008818.1"/>
</dbReference>
<evidence type="ECO:0000313" key="8">
    <source>
        <dbReference type="EMBL" id="ABM80458.1"/>
    </source>
</evidence>
<evidence type="ECO:0000256" key="5">
    <source>
        <dbReference type="ARBA" id="ARBA00023136"/>
    </source>
</evidence>
<keyword evidence="4 6" id="KW-1133">Transmembrane helix</keyword>
<dbReference type="GO" id="GO:0055085">
    <property type="term" value="P:transmembrane transport"/>
    <property type="evidence" value="ECO:0007669"/>
    <property type="project" value="InterPro"/>
</dbReference>
<dbReference type="InterPro" id="IPR051475">
    <property type="entry name" value="Diverse_Ion_Transporter"/>
</dbReference>
<evidence type="ECO:0000256" key="2">
    <source>
        <dbReference type="ARBA" id="ARBA00022448"/>
    </source>
</evidence>
<feature type="transmembrane region" description="Helical" evidence="6">
    <location>
        <begin position="27"/>
        <end position="44"/>
    </location>
</feature>
<dbReference type="EnsemblBacteria" id="ABM80458">
    <property type="protein sequence ID" value="ABM80458"/>
    <property type="gene ID" value="Hbut_0599"/>
</dbReference>
<sequence>MVSEALSLLVFLATIVAINARIIDETVVALVGLTAMVVLAGYRPDDAFHAVDWNVIMILLGMWMITAYLNRAGFSEAVVRFVSRRVRDYRLFLVYLMLIAGFISMFVDNVLVILLLGSMVIEAARRNGANIGLAVLMIGFSANFMGTALLMGDLPPQLLHSVAGAEFLDFIWSRGKPSSFPLLTITFLAVTGLMYFLFIRREPSMLQLPETSSSGVGADRRLLNISVFFFAATVAAMALRPLLGVPLGFITIAGASLLALTVEVWRRLGGRVPSFEEIIGDVEWRALMFYALLFSLVGGLEESGVLRRAAEHLQPYVQAGGVAAYTVFYWVTGLLSTMIEHDALLLTFLYIVRNAANLAGVDAWPLYWAMAWAATLGSNATIVAAPALYVAVTMAEKAGHRISPREFLRYSLTYATASLVIHYLLTLPLWGT</sequence>
<dbReference type="PANTHER" id="PTHR43568">
    <property type="entry name" value="P PROTEIN"/>
    <property type="match status" value="1"/>
</dbReference>
<feature type="transmembrane region" description="Helical" evidence="6">
    <location>
        <begin position="412"/>
        <end position="431"/>
    </location>
</feature>
<dbReference type="HOGENOM" id="CLU_011920_4_0_2"/>
<feature type="transmembrane region" description="Helical" evidence="6">
    <location>
        <begin position="367"/>
        <end position="392"/>
    </location>
</feature>
<protein>
    <submittedName>
        <fullName evidence="8">Anion permease, ArsB/NhaD</fullName>
    </submittedName>
</protein>
<feature type="transmembrane region" description="Helical" evidence="6">
    <location>
        <begin position="51"/>
        <end position="69"/>
    </location>
</feature>
<dbReference type="STRING" id="415426.Hbut_0599"/>
<dbReference type="GeneID" id="4782739"/>
<keyword evidence="2" id="KW-0813">Transport</keyword>
<feature type="transmembrane region" description="Helical" evidence="6">
    <location>
        <begin position="128"/>
        <end position="151"/>
    </location>
</feature>
<dbReference type="Proteomes" id="UP000002593">
    <property type="component" value="Chromosome"/>
</dbReference>
<evidence type="ECO:0000256" key="1">
    <source>
        <dbReference type="ARBA" id="ARBA00004141"/>
    </source>
</evidence>
<feature type="transmembrane region" description="Helical" evidence="6">
    <location>
        <begin position="316"/>
        <end position="336"/>
    </location>
</feature>
<reference evidence="8 9" key="1">
    <citation type="journal article" date="2007" name="Archaea">
        <title>The genome of Hyperthermus butylicus: a sulfur-reducing, peptide fermenting, neutrophilic Crenarchaeote growing up to 108 degrees C.</title>
        <authorList>
            <person name="Brugger K."/>
            <person name="Chen L."/>
            <person name="Stark M."/>
            <person name="Zibat A."/>
            <person name="Redder P."/>
            <person name="Ruepp A."/>
            <person name="Awayez M."/>
            <person name="She Q."/>
            <person name="Garrett R.A."/>
            <person name="Klenk H.P."/>
        </authorList>
    </citation>
    <scope>NUCLEOTIDE SEQUENCE [LARGE SCALE GENOMIC DNA]</scope>
    <source>
        <strain evidence="9">DSM 5456 / JCM 9403 / PLM1-5</strain>
    </source>
</reference>
<dbReference type="KEGG" id="hbu:Hbut_0599"/>
<keyword evidence="9" id="KW-1185">Reference proteome</keyword>
<accession>A2BKE7</accession>
<dbReference type="AlphaFoldDB" id="A2BKE7"/>
<evidence type="ECO:0000256" key="6">
    <source>
        <dbReference type="SAM" id="Phobius"/>
    </source>
</evidence>
<feature type="transmembrane region" description="Helical" evidence="6">
    <location>
        <begin position="89"/>
        <end position="116"/>
    </location>
</feature>
<name>A2BKE7_HYPBU</name>
<evidence type="ECO:0000313" key="9">
    <source>
        <dbReference type="Proteomes" id="UP000002593"/>
    </source>
</evidence>
<feature type="transmembrane region" description="Helical" evidence="6">
    <location>
        <begin position="221"/>
        <end position="239"/>
    </location>
</feature>
<dbReference type="OrthoDB" id="21388at2157"/>
<evidence type="ECO:0000259" key="7">
    <source>
        <dbReference type="Pfam" id="PF03600"/>
    </source>
</evidence>
<feature type="transmembrane region" description="Helical" evidence="6">
    <location>
        <begin position="180"/>
        <end position="200"/>
    </location>
</feature>
<keyword evidence="5 6" id="KW-0472">Membrane</keyword>
<comment type="subcellular location">
    <subcellularLocation>
        <location evidence="1">Membrane</location>
        <topology evidence="1">Multi-pass membrane protein</topology>
    </subcellularLocation>
</comment>
<feature type="transmembrane region" description="Helical" evidence="6">
    <location>
        <begin position="245"/>
        <end position="265"/>
    </location>
</feature>
<dbReference type="EMBL" id="CP000493">
    <property type="protein sequence ID" value="ABM80458.1"/>
    <property type="molecule type" value="Genomic_DNA"/>
</dbReference>
<evidence type="ECO:0000256" key="4">
    <source>
        <dbReference type="ARBA" id="ARBA00022989"/>
    </source>
</evidence>
<gene>
    <name evidence="8" type="ordered locus">Hbut_0599</name>
</gene>
<proteinExistence type="predicted"/>
<keyword evidence="3 6" id="KW-0812">Transmembrane</keyword>
<dbReference type="InterPro" id="IPR004680">
    <property type="entry name" value="Cit_transptr-like_dom"/>
</dbReference>
<organism evidence="8 9">
    <name type="scientific">Hyperthermus butylicus (strain DSM 5456 / JCM 9403 / PLM1-5)</name>
    <dbReference type="NCBI Taxonomy" id="415426"/>
    <lineage>
        <taxon>Archaea</taxon>
        <taxon>Thermoproteota</taxon>
        <taxon>Thermoprotei</taxon>
        <taxon>Desulfurococcales</taxon>
        <taxon>Pyrodictiaceae</taxon>
        <taxon>Hyperthermus</taxon>
    </lineage>
</organism>
<dbReference type="eggNOG" id="arCOG00238">
    <property type="taxonomic scope" value="Archaea"/>
</dbReference>